<proteinExistence type="predicted"/>
<keyword evidence="3" id="KW-0804">Transcription</keyword>
<dbReference type="Gene3D" id="1.10.357.10">
    <property type="entry name" value="Tetracycline Repressor, domain 2"/>
    <property type="match status" value="1"/>
</dbReference>
<evidence type="ECO:0000313" key="6">
    <source>
        <dbReference type="EMBL" id="TVO66640.1"/>
    </source>
</evidence>
<dbReference type="AlphaFoldDB" id="A0A557RN87"/>
<sequence length="199" mass="21740">MSGTPPQTRPRGEMRRRILRLAGEWLQTRGYHGFSFGQLAEALEVGSSAIHYHFPAKADLATALFRQYREDLVWWCQQMSASPLEASEQIERFLDLEARHLDDQRVCPLGVAAVEYASLPAGACAEAEGLRDDLLEWLAATLDAGRRAGTLDFPGPARDQARVVMAAAQGGLQLARLHGRGDFAAVRRALLANLAGSSV</sequence>
<dbReference type="InterPro" id="IPR036271">
    <property type="entry name" value="Tet_transcr_reg_TetR-rel_C_sf"/>
</dbReference>
<dbReference type="Pfam" id="PF00440">
    <property type="entry name" value="TetR_N"/>
    <property type="match status" value="1"/>
</dbReference>
<evidence type="ECO:0000313" key="7">
    <source>
        <dbReference type="Proteomes" id="UP000316688"/>
    </source>
</evidence>
<dbReference type="Proteomes" id="UP000316688">
    <property type="component" value="Unassembled WGS sequence"/>
</dbReference>
<evidence type="ECO:0000256" key="4">
    <source>
        <dbReference type="PROSITE-ProRule" id="PRU00335"/>
    </source>
</evidence>
<dbReference type="InterPro" id="IPR009057">
    <property type="entry name" value="Homeodomain-like_sf"/>
</dbReference>
<feature type="DNA-binding region" description="H-T-H motif" evidence="4">
    <location>
        <begin position="35"/>
        <end position="54"/>
    </location>
</feature>
<reference evidence="6 7" key="1">
    <citation type="submission" date="2019-07" db="EMBL/GenBank/DDBJ databases">
        <title>Reclasification of Spiribacter aquaticus.</title>
        <authorList>
            <person name="Leon M.J."/>
            <person name="Sanchez-Porro C."/>
            <person name="Ventosa A."/>
        </authorList>
    </citation>
    <scope>NUCLEOTIDE SEQUENCE [LARGE SCALE GENOMIC DNA]</scope>
    <source>
        <strain evidence="6 7">SP30</strain>
    </source>
</reference>
<protein>
    <submittedName>
        <fullName evidence="6">TetR/AcrR family transcriptional regulator</fullName>
    </submittedName>
</protein>
<dbReference type="RefSeq" id="WP_144347137.1">
    <property type="nucleotide sequence ID" value="NZ_VMKP01000001.1"/>
</dbReference>
<dbReference type="PANTHER" id="PTHR47506">
    <property type="entry name" value="TRANSCRIPTIONAL REGULATORY PROTEIN"/>
    <property type="match status" value="1"/>
</dbReference>
<evidence type="ECO:0000256" key="3">
    <source>
        <dbReference type="ARBA" id="ARBA00023163"/>
    </source>
</evidence>
<dbReference type="GO" id="GO:0003677">
    <property type="term" value="F:DNA binding"/>
    <property type="evidence" value="ECO:0007669"/>
    <property type="project" value="UniProtKB-UniRule"/>
</dbReference>
<dbReference type="SUPFAM" id="SSF46689">
    <property type="entry name" value="Homeodomain-like"/>
    <property type="match status" value="1"/>
</dbReference>
<gene>
    <name evidence="6" type="ORF">FPL11_02855</name>
</gene>
<dbReference type="SUPFAM" id="SSF48498">
    <property type="entry name" value="Tetracyclin repressor-like, C-terminal domain"/>
    <property type="match status" value="1"/>
</dbReference>
<name>A0A557RN87_9GAMM</name>
<evidence type="ECO:0000256" key="2">
    <source>
        <dbReference type="ARBA" id="ARBA00023125"/>
    </source>
</evidence>
<feature type="domain" description="HTH tetR-type" evidence="5">
    <location>
        <begin position="12"/>
        <end position="72"/>
    </location>
</feature>
<keyword evidence="2 4" id="KW-0238">DNA-binding</keyword>
<dbReference type="PANTHER" id="PTHR47506:SF1">
    <property type="entry name" value="HTH-TYPE TRANSCRIPTIONAL REGULATOR YJDC"/>
    <property type="match status" value="1"/>
</dbReference>
<evidence type="ECO:0000256" key="1">
    <source>
        <dbReference type="ARBA" id="ARBA00023015"/>
    </source>
</evidence>
<keyword evidence="1" id="KW-0805">Transcription regulation</keyword>
<evidence type="ECO:0000259" key="5">
    <source>
        <dbReference type="PROSITE" id="PS50977"/>
    </source>
</evidence>
<comment type="caution">
    <text evidence="6">The sequence shown here is derived from an EMBL/GenBank/DDBJ whole genome shotgun (WGS) entry which is preliminary data.</text>
</comment>
<dbReference type="InterPro" id="IPR001647">
    <property type="entry name" value="HTH_TetR"/>
</dbReference>
<organism evidence="6 7">
    <name type="scientific">Spiribacter aquaticus</name>
    <dbReference type="NCBI Taxonomy" id="1935996"/>
    <lineage>
        <taxon>Bacteria</taxon>
        <taxon>Pseudomonadati</taxon>
        <taxon>Pseudomonadota</taxon>
        <taxon>Gammaproteobacteria</taxon>
        <taxon>Chromatiales</taxon>
        <taxon>Ectothiorhodospiraceae</taxon>
        <taxon>Spiribacter</taxon>
    </lineage>
</organism>
<accession>A0A557RN87</accession>
<keyword evidence="7" id="KW-1185">Reference proteome</keyword>
<dbReference type="PROSITE" id="PS50977">
    <property type="entry name" value="HTH_TETR_2"/>
    <property type="match status" value="1"/>
</dbReference>
<dbReference type="EMBL" id="VMKP01000001">
    <property type="protein sequence ID" value="TVO66640.1"/>
    <property type="molecule type" value="Genomic_DNA"/>
</dbReference>